<dbReference type="Pfam" id="PF00076">
    <property type="entry name" value="RRM_1"/>
    <property type="match status" value="1"/>
</dbReference>
<evidence type="ECO:0000256" key="4">
    <source>
        <dbReference type="ARBA" id="ARBA00022782"/>
    </source>
</evidence>
<dbReference type="GO" id="GO:0070935">
    <property type="term" value="P:3'-UTR-mediated mRNA stabilization"/>
    <property type="evidence" value="ECO:0007669"/>
    <property type="project" value="TreeGrafter"/>
</dbReference>
<dbReference type="PANTHER" id="PTHR11176">
    <property type="entry name" value="BOULE-RELATED"/>
    <property type="match status" value="1"/>
</dbReference>
<evidence type="ECO:0000256" key="2">
    <source>
        <dbReference type="ARBA" id="ARBA00022473"/>
    </source>
</evidence>
<evidence type="ECO:0000256" key="9">
    <source>
        <dbReference type="SAM" id="MobiDB-lite"/>
    </source>
</evidence>
<gene>
    <name evidence="11" type="ORF">g.40570</name>
</gene>
<comment type="subcellular location">
    <subcellularLocation>
        <location evidence="1">Cytoplasm</location>
    </subcellularLocation>
</comment>
<keyword evidence="4" id="KW-0221">Differentiation</keyword>
<dbReference type="CDD" id="cd12412">
    <property type="entry name" value="RRM_DAZL_BOULE"/>
    <property type="match status" value="1"/>
</dbReference>
<dbReference type="SUPFAM" id="SSF54928">
    <property type="entry name" value="RNA-binding domain, RBD"/>
    <property type="match status" value="1"/>
</dbReference>
<keyword evidence="3" id="KW-0963">Cytoplasm</keyword>
<dbReference type="Gene3D" id="3.30.70.330">
    <property type="match status" value="1"/>
</dbReference>
<dbReference type="InterPro" id="IPR003954">
    <property type="entry name" value="RRM_euk-type"/>
</dbReference>
<evidence type="ECO:0000256" key="7">
    <source>
        <dbReference type="ARBA" id="ARBA00022884"/>
    </source>
</evidence>
<feature type="non-terminal residue" evidence="11">
    <location>
        <position position="168"/>
    </location>
</feature>
<dbReference type="InterPro" id="IPR012677">
    <property type="entry name" value="Nucleotide-bd_a/b_plait_sf"/>
</dbReference>
<proteinExistence type="predicted"/>
<keyword evidence="7 8" id="KW-0694">RNA-binding</keyword>
<keyword evidence="6" id="KW-0744">Spermatogenesis</keyword>
<evidence type="ECO:0000256" key="8">
    <source>
        <dbReference type="PROSITE-ProRule" id="PRU00176"/>
    </source>
</evidence>
<feature type="domain" description="RRM" evidence="10">
    <location>
        <begin position="49"/>
        <end position="126"/>
    </location>
</feature>
<accession>A0A1B6C4S8</accession>
<name>A0A1B6C4S8_9HEMI</name>
<dbReference type="InterPro" id="IPR034988">
    <property type="entry name" value="DAZ_BOULE_RRM"/>
</dbReference>
<evidence type="ECO:0000256" key="3">
    <source>
        <dbReference type="ARBA" id="ARBA00022490"/>
    </source>
</evidence>
<evidence type="ECO:0000256" key="1">
    <source>
        <dbReference type="ARBA" id="ARBA00004496"/>
    </source>
</evidence>
<dbReference type="GO" id="GO:0008494">
    <property type="term" value="F:translation activator activity"/>
    <property type="evidence" value="ECO:0007669"/>
    <property type="project" value="TreeGrafter"/>
</dbReference>
<reference evidence="11" key="1">
    <citation type="submission" date="2015-12" db="EMBL/GenBank/DDBJ databases">
        <title>De novo transcriptome assembly of four potential Pierce s Disease insect vectors from Arizona vineyards.</title>
        <authorList>
            <person name="Tassone E.E."/>
        </authorList>
    </citation>
    <scope>NUCLEOTIDE SEQUENCE</scope>
</reference>
<dbReference type="InterPro" id="IPR035979">
    <property type="entry name" value="RBD_domain_sf"/>
</dbReference>
<evidence type="ECO:0000256" key="5">
    <source>
        <dbReference type="ARBA" id="ARBA00022845"/>
    </source>
</evidence>
<dbReference type="SMART" id="SM00361">
    <property type="entry name" value="RRM_1"/>
    <property type="match status" value="1"/>
</dbReference>
<dbReference type="GO" id="GO:0051321">
    <property type="term" value="P:meiotic cell cycle"/>
    <property type="evidence" value="ECO:0007669"/>
    <property type="project" value="UniProtKB-ARBA"/>
</dbReference>
<dbReference type="AlphaFoldDB" id="A0A1B6C4S8"/>
<sequence length="168" mass="18266">MASRPRRYQSGNRSDGSSSSSSPASSDNFPNANQGNNNNAPKFGTPVPNRIFVGGISSTTTEEELSQLFRKYGNVKATKIIVDRAGVSKGYGFITFETAEEANLLKQDADNIVFKERRLNIAPAIKKQYVLQASGGRSFDSPTSPPPAVPLPSIYYQNGVPFQYHNGM</sequence>
<protein>
    <recommendedName>
        <fullName evidence="10">RRM domain-containing protein</fullName>
    </recommendedName>
</protein>
<feature type="compositionally biased region" description="Low complexity" evidence="9">
    <location>
        <begin position="10"/>
        <end position="44"/>
    </location>
</feature>
<keyword evidence="2" id="KW-0217">Developmental protein</keyword>
<keyword evidence="5" id="KW-0810">Translation regulation</keyword>
<dbReference type="GO" id="GO:0045948">
    <property type="term" value="P:positive regulation of translational initiation"/>
    <property type="evidence" value="ECO:0007669"/>
    <property type="project" value="TreeGrafter"/>
</dbReference>
<feature type="region of interest" description="Disordered" evidence="9">
    <location>
        <begin position="1"/>
        <end position="46"/>
    </location>
</feature>
<dbReference type="InterPro" id="IPR000504">
    <property type="entry name" value="RRM_dom"/>
</dbReference>
<dbReference type="PROSITE" id="PS50102">
    <property type="entry name" value="RRM"/>
    <property type="match status" value="1"/>
</dbReference>
<dbReference type="GO" id="GO:0005737">
    <property type="term" value="C:cytoplasm"/>
    <property type="evidence" value="ECO:0007669"/>
    <property type="project" value="UniProtKB-SubCell"/>
</dbReference>
<dbReference type="PANTHER" id="PTHR11176:SF57">
    <property type="entry name" value="PROTEIN BOULE"/>
    <property type="match status" value="1"/>
</dbReference>
<evidence type="ECO:0000256" key="6">
    <source>
        <dbReference type="ARBA" id="ARBA00022871"/>
    </source>
</evidence>
<organism evidence="11">
    <name type="scientific">Clastoptera arizonana</name>
    <name type="common">Arizona spittle bug</name>
    <dbReference type="NCBI Taxonomy" id="38151"/>
    <lineage>
        <taxon>Eukaryota</taxon>
        <taxon>Metazoa</taxon>
        <taxon>Ecdysozoa</taxon>
        <taxon>Arthropoda</taxon>
        <taxon>Hexapoda</taxon>
        <taxon>Insecta</taxon>
        <taxon>Pterygota</taxon>
        <taxon>Neoptera</taxon>
        <taxon>Paraneoptera</taxon>
        <taxon>Hemiptera</taxon>
        <taxon>Auchenorrhyncha</taxon>
        <taxon>Cercopoidea</taxon>
        <taxon>Clastopteridae</taxon>
        <taxon>Clastoptera</taxon>
    </lineage>
</organism>
<dbReference type="GO" id="GO:0030154">
    <property type="term" value="P:cell differentiation"/>
    <property type="evidence" value="ECO:0007669"/>
    <property type="project" value="UniProtKB-KW"/>
</dbReference>
<dbReference type="GO" id="GO:0007283">
    <property type="term" value="P:spermatogenesis"/>
    <property type="evidence" value="ECO:0007669"/>
    <property type="project" value="UniProtKB-KW"/>
</dbReference>
<evidence type="ECO:0000313" key="11">
    <source>
        <dbReference type="EMBL" id="JAS08487.1"/>
    </source>
</evidence>
<dbReference type="GO" id="GO:0003730">
    <property type="term" value="F:mRNA 3'-UTR binding"/>
    <property type="evidence" value="ECO:0007669"/>
    <property type="project" value="TreeGrafter"/>
</dbReference>
<dbReference type="FunFam" id="3.30.70.330:FF:000167">
    <property type="entry name" value="protein boule-like isoform X1"/>
    <property type="match status" value="1"/>
</dbReference>
<dbReference type="SMART" id="SM00360">
    <property type="entry name" value="RRM"/>
    <property type="match status" value="1"/>
</dbReference>
<evidence type="ECO:0000259" key="10">
    <source>
        <dbReference type="PROSITE" id="PS50102"/>
    </source>
</evidence>
<dbReference type="EMBL" id="GEDC01028811">
    <property type="protein sequence ID" value="JAS08487.1"/>
    <property type="molecule type" value="Transcribed_RNA"/>
</dbReference>